<keyword evidence="1" id="KW-0812">Transmembrane</keyword>
<name>A0ABP9PWC5_9PSEU</name>
<proteinExistence type="predicted"/>
<accession>A0ABP9PWC5</accession>
<feature type="transmembrane region" description="Helical" evidence="1">
    <location>
        <begin position="161"/>
        <end position="179"/>
    </location>
</feature>
<sequence length="268" mass="28855">MFLTAVDVPPVGMTTPVGAQTTAQLAIGAVVAAMVLGALWRWYRTGQPTGVLLLVGGLGCSMNEALVDQLGHCWFPPDGAIAYSAFGYAVPWWVVTAYVGFFGGLTWLTAELLATGPTRRRMWAAIGGVWVVNLILEMPILASGLYQYYGYQPLEVGGFPLNWLVINSLGSLFAAVLVARLPWWFTGARRLLLVLVPYVTYFASWVAHMPLFLAHNADVSDPARLFAAVLCILLGLVAMDALVRTGVAPTVGHRPAVPADDPQRASVR</sequence>
<evidence type="ECO:0000313" key="3">
    <source>
        <dbReference type="Proteomes" id="UP001428817"/>
    </source>
</evidence>
<reference evidence="3" key="1">
    <citation type="journal article" date="2019" name="Int. J. Syst. Evol. Microbiol.">
        <title>The Global Catalogue of Microorganisms (GCM) 10K type strain sequencing project: providing services to taxonomists for standard genome sequencing and annotation.</title>
        <authorList>
            <consortium name="The Broad Institute Genomics Platform"/>
            <consortium name="The Broad Institute Genome Sequencing Center for Infectious Disease"/>
            <person name="Wu L."/>
            <person name="Ma J."/>
        </authorList>
    </citation>
    <scope>NUCLEOTIDE SEQUENCE [LARGE SCALE GENOMIC DNA]</scope>
    <source>
        <strain evidence="3">JCM 18303</strain>
    </source>
</reference>
<keyword evidence="1" id="KW-0472">Membrane</keyword>
<protein>
    <recommendedName>
        <fullName evidence="4">Carotenoid biosynthesis protein</fullName>
    </recommendedName>
</protein>
<organism evidence="2 3">
    <name type="scientific">Pseudonocardia eucalypti</name>
    <dbReference type="NCBI Taxonomy" id="648755"/>
    <lineage>
        <taxon>Bacteria</taxon>
        <taxon>Bacillati</taxon>
        <taxon>Actinomycetota</taxon>
        <taxon>Actinomycetes</taxon>
        <taxon>Pseudonocardiales</taxon>
        <taxon>Pseudonocardiaceae</taxon>
        <taxon>Pseudonocardia</taxon>
    </lineage>
</organism>
<feature type="transmembrane region" description="Helical" evidence="1">
    <location>
        <begin position="23"/>
        <end position="43"/>
    </location>
</feature>
<evidence type="ECO:0000256" key="1">
    <source>
        <dbReference type="SAM" id="Phobius"/>
    </source>
</evidence>
<feature type="transmembrane region" description="Helical" evidence="1">
    <location>
        <begin position="90"/>
        <end position="110"/>
    </location>
</feature>
<feature type="transmembrane region" description="Helical" evidence="1">
    <location>
        <begin position="191"/>
        <end position="213"/>
    </location>
</feature>
<comment type="caution">
    <text evidence="2">The sequence shown here is derived from an EMBL/GenBank/DDBJ whole genome shotgun (WGS) entry which is preliminary data.</text>
</comment>
<feature type="transmembrane region" description="Helical" evidence="1">
    <location>
        <begin position="225"/>
        <end position="243"/>
    </location>
</feature>
<gene>
    <name evidence="2" type="ORF">GCM10023321_23160</name>
</gene>
<dbReference type="EMBL" id="BAABJP010000008">
    <property type="protein sequence ID" value="GAA5153215.1"/>
    <property type="molecule type" value="Genomic_DNA"/>
</dbReference>
<keyword evidence="1" id="KW-1133">Transmembrane helix</keyword>
<feature type="transmembrane region" description="Helical" evidence="1">
    <location>
        <begin position="122"/>
        <end position="149"/>
    </location>
</feature>
<feature type="transmembrane region" description="Helical" evidence="1">
    <location>
        <begin position="50"/>
        <end position="70"/>
    </location>
</feature>
<evidence type="ECO:0000313" key="2">
    <source>
        <dbReference type="EMBL" id="GAA5153215.1"/>
    </source>
</evidence>
<dbReference type="Proteomes" id="UP001428817">
    <property type="component" value="Unassembled WGS sequence"/>
</dbReference>
<keyword evidence="3" id="KW-1185">Reference proteome</keyword>
<dbReference type="RefSeq" id="WP_185061866.1">
    <property type="nucleotide sequence ID" value="NZ_BAABJP010000008.1"/>
</dbReference>
<evidence type="ECO:0008006" key="4">
    <source>
        <dbReference type="Google" id="ProtNLM"/>
    </source>
</evidence>